<keyword evidence="2" id="KW-1185">Reference proteome</keyword>
<accession>A0A8J4EAG0</accession>
<organism evidence="1 2">
    <name type="scientific">Virgisporangium aurantiacum</name>
    <dbReference type="NCBI Taxonomy" id="175570"/>
    <lineage>
        <taxon>Bacteria</taxon>
        <taxon>Bacillati</taxon>
        <taxon>Actinomycetota</taxon>
        <taxon>Actinomycetes</taxon>
        <taxon>Micromonosporales</taxon>
        <taxon>Micromonosporaceae</taxon>
        <taxon>Virgisporangium</taxon>
    </lineage>
</organism>
<dbReference type="EMBL" id="BOPG01000127">
    <property type="protein sequence ID" value="GIJ64737.1"/>
    <property type="molecule type" value="Genomic_DNA"/>
</dbReference>
<dbReference type="Proteomes" id="UP000612585">
    <property type="component" value="Unassembled WGS sequence"/>
</dbReference>
<evidence type="ECO:0000313" key="1">
    <source>
        <dbReference type="EMBL" id="GIJ64737.1"/>
    </source>
</evidence>
<gene>
    <name evidence="1" type="ORF">Vau01_122530</name>
</gene>
<evidence type="ECO:0000313" key="2">
    <source>
        <dbReference type="Proteomes" id="UP000612585"/>
    </source>
</evidence>
<comment type="caution">
    <text evidence="1">The sequence shown here is derived from an EMBL/GenBank/DDBJ whole genome shotgun (WGS) entry which is preliminary data.</text>
</comment>
<dbReference type="RefSeq" id="WP_204014086.1">
    <property type="nucleotide sequence ID" value="NZ_BOPG01000127.1"/>
</dbReference>
<protein>
    <submittedName>
        <fullName evidence="1">Uncharacterized protein</fullName>
    </submittedName>
</protein>
<dbReference type="AlphaFoldDB" id="A0A8J4EAG0"/>
<proteinExistence type="predicted"/>
<sequence length="297" mass="33216">MADDVTFRFEVLVGDRWQRCTAETLGVDKEDAETLDWSLVNDHELIGVYHDGLEFARRELDEAVVSFAAARENARMPSPAGLRIVLWEAPSAEGEPDVVIRASHDQLATGRLVIVASGVAAAVDQLRKARERLRAGVLEAATTDHLGRNQIAKAIERTWSRRLILQYLSGYDIIRDIRMALPPDWVRYDGHEHGGYNGEPWEERLGPFWCGPVMLELSSIGQVDLSIVDTADGPHYDASEKEVQAYNAAARQRALQAAEQVHAALYQRGLRMLTKEGEDVAVQELARVPVRVTRRSR</sequence>
<name>A0A8J4EAG0_9ACTN</name>
<reference evidence="1" key="1">
    <citation type="submission" date="2021-01" db="EMBL/GenBank/DDBJ databases">
        <title>Whole genome shotgun sequence of Virgisporangium aurantiacum NBRC 16421.</title>
        <authorList>
            <person name="Komaki H."/>
            <person name="Tamura T."/>
        </authorList>
    </citation>
    <scope>NUCLEOTIDE SEQUENCE</scope>
    <source>
        <strain evidence="1">NBRC 16421</strain>
    </source>
</reference>